<evidence type="ECO:0000256" key="1">
    <source>
        <dbReference type="SAM" id="MobiDB-lite"/>
    </source>
</evidence>
<evidence type="ECO:0000313" key="4">
    <source>
        <dbReference type="EMBL" id="MBB3112587.1"/>
    </source>
</evidence>
<proteinExistence type="predicted"/>
<accession>A0A7W5FPV2</accession>
<reference evidence="4 5" key="1">
    <citation type="submission" date="2020-08" db="EMBL/GenBank/DDBJ databases">
        <title>Genomic Encyclopedia of Type Strains, Phase III (KMG-III): the genomes of soil and plant-associated and newly described type strains.</title>
        <authorList>
            <person name="Whitman W."/>
        </authorList>
    </citation>
    <scope>NUCLEOTIDE SEQUENCE [LARGE SCALE GENOMIC DNA]</scope>
    <source>
        <strain evidence="4 5">CECT 5862</strain>
    </source>
</reference>
<dbReference type="Gene3D" id="3.10.620.30">
    <property type="match status" value="1"/>
</dbReference>
<dbReference type="EMBL" id="JACHXK010000013">
    <property type="protein sequence ID" value="MBB3112587.1"/>
    <property type="molecule type" value="Genomic_DNA"/>
</dbReference>
<dbReference type="SUPFAM" id="SSF54001">
    <property type="entry name" value="Cysteine proteinases"/>
    <property type="match status" value="1"/>
</dbReference>
<feature type="compositionally biased region" description="Polar residues" evidence="1">
    <location>
        <begin position="1"/>
        <end position="11"/>
    </location>
</feature>
<dbReference type="PANTHER" id="PTHR42736">
    <property type="entry name" value="PROTEIN-GLUTAMINE GAMMA-GLUTAMYLTRANSFERASE"/>
    <property type="match status" value="1"/>
</dbReference>
<dbReference type="Proteomes" id="UP000570361">
    <property type="component" value="Unassembled WGS sequence"/>
</dbReference>
<feature type="region of interest" description="Disordered" evidence="1">
    <location>
        <begin position="1"/>
        <end position="50"/>
    </location>
</feature>
<dbReference type="InterPro" id="IPR052901">
    <property type="entry name" value="Bact_TGase-like"/>
</dbReference>
<feature type="transmembrane region" description="Helical" evidence="2">
    <location>
        <begin position="79"/>
        <end position="99"/>
    </location>
</feature>
<keyword evidence="2" id="KW-0472">Membrane</keyword>
<dbReference type="Pfam" id="PF13559">
    <property type="entry name" value="DUF4129"/>
    <property type="match status" value="1"/>
</dbReference>
<feature type="compositionally biased region" description="Polar residues" evidence="1">
    <location>
        <begin position="20"/>
        <end position="30"/>
    </location>
</feature>
<evidence type="ECO:0000256" key="2">
    <source>
        <dbReference type="SAM" id="Phobius"/>
    </source>
</evidence>
<keyword evidence="2" id="KW-1133">Transmembrane helix</keyword>
<dbReference type="PANTHER" id="PTHR42736:SF1">
    <property type="entry name" value="PROTEIN-GLUTAMINE GAMMA-GLUTAMYLTRANSFERASE"/>
    <property type="match status" value="1"/>
</dbReference>
<name>A0A7W5FPV2_9BACL</name>
<dbReference type="AlphaFoldDB" id="A0A7W5FPV2"/>
<feature type="transmembrane region" description="Helical" evidence="2">
    <location>
        <begin position="288"/>
        <end position="310"/>
    </location>
</feature>
<dbReference type="SMART" id="SM00460">
    <property type="entry name" value="TGc"/>
    <property type="match status" value="1"/>
</dbReference>
<dbReference type="InterPro" id="IPR038765">
    <property type="entry name" value="Papain-like_cys_pep_sf"/>
</dbReference>
<keyword evidence="2" id="KW-0812">Transmembrane</keyword>
<feature type="domain" description="Transglutaminase-like" evidence="3">
    <location>
        <begin position="744"/>
        <end position="818"/>
    </location>
</feature>
<dbReference type="InterPro" id="IPR025403">
    <property type="entry name" value="TgpA-like_C"/>
</dbReference>
<gene>
    <name evidence="4" type="ORF">FHS18_004688</name>
</gene>
<dbReference type="InterPro" id="IPR002931">
    <property type="entry name" value="Transglutaminase-like"/>
</dbReference>
<feature type="compositionally biased region" description="Polar residues" evidence="1">
    <location>
        <begin position="575"/>
        <end position="584"/>
    </location>
</feature>
<organism evidence="4 5">
    <name type="scientific">Paenibacillus phyllosphaerae</name>
    <dbReference type="NCBI Taxonomy" id="274593"/>
    <lineage>
        <taxon>Bacteria</taxon>
        <taxon>Bacillati</taxon>
        <taxon>Bacillota</taxon>
        <taxon>Bacilli</taxon>
        <taxon>Bacillales</taxon>
        <taxon>Paenibacillaceae</taxon>
        <taxon>Paenibacillus</taxon>
    </lineage>
</organism>
<feature type="transmembrane region" description="Helical" evidence="2">
    <location>
        <begin position="186"/>
        <end position="205"/>
    </location>
</feature>
<keyword evidence="5" id="KW-1185">Reference proteome</keyword>
<feature type="transmembrane region" description="Helical" evidence="2">
    <location>
        <begin position="105"/>
        <end position="125"/>
    </location>
</feature>
<dbReference type="RefSeq" id="WP_183602707.1">
    <property type="nucleotide sequence ID" value="NZ_JACHXK010000013.1"/>
</dbReference>
<evidence type="ECO:0000259" key="3">
    <source>
        <dbReference type="SMART" id="SM00460"/>
    </source>
</evidence>
<sequence>MDTPEQRTSGPGETVAAMQDQGTDAGNSAMNDKGMMGADKAASPQVGTAKAGTVPNKVKAAKGADKEGLNFFVPRARRLLTSLLLFGLIVEWLLPLQQLSGYTELYRIGPIIAAVGGFLAVGMIVPPVGVSLLLSSVITLLSVSLIYSGDSGSLLGAVIRIAEAVRSDAQGIARGVLMLSGETRTLLLLAGLGMMASAVQSLVWLRQWGLGITGLTVLYLLVLHSFLGVAVYAGVLRAIAEGLLLTGLLLAPRLERLFDVPLAGGSGSSSGQGSGSVTSTRGAAGWSLTWWMAAGGMTVMLLAAGLIAGIGKPSANAAAPWATEAVAWVQTHVTQESVTTAIRERSLAAIREPQGRSAGTYSWVGYGFDDTELGAPIKTKQSLLFTVKSDEPIYLRGESKSRYDGRGWLPEMQSLEVLEVGDSPPITASAEAAGIGGGEPLLVQGSGLDDVNRVNSAGVNSGSMGDVKDAGVSNDESILIGESGTSGASVIGAGSAAADSVMASAVYGSMTAEDRAVFVEQQLLAAGKAEAGSAGQAGLAQSQAVQEQGELTETLAQATEQVTLTQEPLERQARTESAQGSSAVGTAAGHMLEHTVTALQPQAGWPLLTAGADATILSMAEYGTGESFESYRKDPASGSIYAPTNAAVVDSYTVLTRMPDEDPELLREAGRNSDPEGIKQAYTELPDTLPERVRELADYAAEGGQGVRYDTVKAIESFLKSSYTYSRSNSAVPADGADFVDDFLFEQKQGYCVHFATAMVVMLRAEGIPARYVKGFAQGQPTTGSGGEQLYTVRASDAHAWVEVYFDGVGWVPFDPTPGITVASLAAADEGSGALGQGEAAGGAGRELAAAAGSAAAAGEAARAQSLAGRAAMLQAAAVRAAESAARGGIALAHGAAGAAAARPWAVAGLAAGAIAAAAWAAAAWRRRERDAFAGALRQYGSALSAGRHLAARGQFLALADQVWRELQERLGPRQAARTTREYAAALQLPPETAGLVAEFVRLDEQARYGAAWTQLPAADELARLLAALRTIGRK</sequence>
<protein>
    <recommendedName>
        <fullName evidence="3">Transglutaminase-like domain-containing protein</fullName>
    </recommendedName>
</protein>
<dbReference type="Pfam" id="PF01841">
    <property type="entry name" value="Transglut_core"/>
    <property type="match status" value="1"/>
</dbReference>
<feature type="transmembrane region" description="Helical" evidence="2">
    <location>
        <begin position="217"/>
        <end position="240"/>
    </location>
</feature>
<comment type="caution">
    <text evidence="4">The sequence shown here is derived from an EMBL/GenBank/DDBJ whole genome shotgun (WGS) entry which is preliminary data.</text>
</comment>
<feature type="region of interest" description="Disordered" evidence="1">
    <location>
        <begin position="564"/>
        <end position="584"/>
    </location>
</feature>
<evidence type="ECO:0000313" key="5">
    <source>
        <dbReference type="Proteomes" id="UP000570361"/>
    </source>
</evidence>